<sequence length="229" mass="25866">MNEEDALLRAICEHPDEDMPRLAFADWLDEQGTVSAAWAELIRVQMALARGAGDPRERLVARERELAPVVVESWPERMGLPVGLMWQNWTRGFPFTLAGPGELIRAAHPRFAGRVPLCEFNFRGATDADLLALATWTEARLVRKLGVWTDTERITERAFIAMVDCEHLGKLERLRMERVQLTERAAVAFLDSPFMAGLLHLKLLVGGLGHLSSGTRERLRGRFGEYDVY</sequence>
<keyword evidence="2" id="KW-1185">Reference proteome</keyword>
<accession>A0ABS5C4S5</accession>
<organism evidence="1 2">
    <name type="scientific">Gemmata palustris</name>
    <dbReference type="NCBI Taxonomy" id="2822762"/>
    <lineage>
        <taxon>Bacteria</taxon>
        <taxon>Pseudomonadati</taxon>
        <taxon>Planctomycetota</taxon>
        <taxon>Planctomycetia</taxon>
        <taxon>Gemmatales</taxon>
        <taxon>Gemmataceae</taxon>
        <taxon>Gemmata</taxon>
    </lineage>
</organism>
<comment type="caution">
    <text evidence="1">The sequence shown here is derived from an EMBL/GenBank/DDBJ whole genome shotgun (WGS) entry which is preliminary data.</text>
</comment>
<dbReference type="EMBL" id="JAGKQQ010000002">
    <property type="protein sequence ID" value="MBP3960996.1"/>
    <property type="molecule type" value="Genomic_DNA"/>
</dbReference>
<dbReference type="RefSeq" id="WP_210663560.1">
    <property type="nucleotide sequence ID" value="NZ_JAGKQQ010000002.1"/>
</dbReference>
<dbReference type="Proteomes" id="UP000676565">
    <property type="component" value="Unassembled WGS sequence"/>
</dbReference>
<evidence type="ECO:0000313" key="1">
    <source>
        <dbReference type="EMBL" id="MBP3960996.1"/>
    </source>
</evidence>
<dbReference type="InterPro" id="IPR014338">
    <property type="entry name" value="CHP02996_rpt-companion-dom"/>
</dbReference>
<reference evidence="1 2" key="1">
    <citation type="submission" date="2021-04" db="EMBL/GenBank/DDBJ databases">
        <authorList>
            <person name="Ivanova A."/>
        </authorList>
    </citation>
    <scope>NUCLEOTIDE SEQUENCE [LARGE SCALE GENOMIC DNA]</scope>
    <source>
        <strain evidence="1 2">G18</strain>
    </source>
</reference>
<proteinExistence type="predicted"/>
<gene>
    <name evidence="1" type="ORF">J8F10_37725</name>
</gene>
<protein>
    <submittedName>
        <fullName evidence="1">TIGR02996 domain-containing protein</fullName>
    </submittedName>
</protein>
<name>A0ABS5C4S5_9BACT</name>
<dbReference type="NCBIfam" id="TIGR02996">
    <property type="entry name" value="rpt_mate_G_obs"/>
    <property type="match status" value="1"/>
</dbReference>
<evidence type="ECO:0000313" key="2">
    <source>
        <dbReference type="Proteomes" id="UP000676565"/>
    </source>
</evidence>